<keyword evidence="1" id="KW-0812">Transmembrane</keyword>
<sequence>MTLVYRPLPYGGHEGRRTGRRVALILFLALIAPIIVGVGCTVDTLRGYAVQARLSQAVDAAALAGGRVMFDTQRDGHIRSFFDKAFPNGFLGAQAAPLTIADDVDAGTLTVSGSASLNALFLRMFGNGNVKVEARSIVRRTSLHARKAL</sequence>
<feature type="domain" description="Putative Flp pilus-assembly TadG-like N-terminal" evidence="2">
    <location>
        <begin position="23"/>
        <end position="67"/>
    </location>
</feature>
<name>A0A418W259_9PROT</name>
<proteinExistence type="predicted"/>
<evidence type="ECO:0000313" key="3">
    <source>
        <dbReference type="EMBL" id="RJF84120.1"/>
    </source>
</evidence>
<keyword evidence="1" id="KW-1133">Transmembrane helix</keyword>
<feature type="transmembrane region" description="Helical" evidence="1">
    <location>
        <begin position="21"/>
        <end position="39"/>
    </location>
</feature>
<dbReference type="Proteomes" id="UP000283458">
    <property type="component" value="Unassembled WGS sequence"/>
</dbReference>
<keyword evidence="4" id="KW-1185">Reference proteome</keyword>
<dbReference type="EMBL" id="QYUL01000001">
    <property type="protein sequence ID" value="RJF84120.1"/>
    <property type="molecule type" value="Genomic_DNA"/>
</dbReference>
<reference evidence="3 4" key="1">
    <citation type="submission" date="2018-09" db="EMBL/GenBank/DDBJ databases">
        <authorList>
            <person name="Zhu H."/>
        </authorList>
    </citation>
    <scope>NUCLEOTIDE SEQUENCE [LARGE SCALE GENOMIC DNA]</scope>
    <source>
        <strain evidence="3 4">K2W22B-5</strain>
    </source>
</reference>
<dbReference type="InterPro" id="IPR028087">
    <property type="entry name" value="Tad_N"/>
</dbReference>
<dbReference type="Pfam" id="PF13400">
    <property type="entry name" value="Tad"/>
    <property type="match status" value="1"/>
</dbReference>
<dbReference type="OrthoDB" id="7522752at2"/>
<evidence type="ECO:0000259" key="2">
    <source>
        <dbReference type="Pfam" id="PF13400"/>
    </source>
</evidence>
<comment type="caution">
    <text evidence="3">The sequence shown here is derived from an EMBL/GenBank/DDBJ whole genome shotgun (WGS) entry which is preliminary data.</text>
</comment>
<protein>
    <recommendedName>
        <fullName evidence="2">Putative Flp pilus-assembly TadG-like N-terminal domain-containing protein</fullName>
    </recommendedName>
</protein>
<evidence type="ECO:0000256" key="1">
    <source>
        <dbReference type="SAM" id="Phobius"/>
    </source>
</evidence>
<accession>A0A418W259</accession>
<dbReference type="AlphaFoldDB" id="A0A418W259"/>
<gene>
    <name evidence="3" type="ORF">D3877_05815</name>
</gene>
<dbReference type="RefSeq" id="WP_119829761.1">
    <property type="nucleotide sequence ID" value="NZ_QYUL01000001.1"/>
</dbReference>
<keyword evidence="1" id="KW-0472">Membrane</keyword>
<organism evidence="3 4">
    <name type="scientific">Azospirillum cavernae</name>
    <dbReference type="NCBI Taxonomy" id="2320860"/>
    <lineage>
        <taxon>Bacteria</taxon>
        <taxon>Pseudomonadati</taxon>
        <taxon>Pseudomonadota</taxon>
        <taxon>Alphaproteobacteria</taxon>
        <taxon>Rhodospirillales</taxon>
        <taxon>Azospirillaceae</taxon>
        <taxon>Azospirillum</taxon>
    </lineage>
</organism>
<evidence type="ECO:0000313" key="4">
    <source>
        <dbReference type="Proteomes" id="UP000283458"/>
    </source>
</evidence>